<dbReference type="HOGENOM" id="CLU_013985_18_0_9"/>
<evidence type="ECO:0000256" key="2">
    <source>
        <dbReference type="ARBA" id="ARBA00023315"/>
    </source>
</evidence>
<keyword evidence="2 4" id="KW-0012">Acyltransferase</keyword>
<dbReference type="SUPFAM" id="SSF55729">
    <property type="entry name" value="Acyl-CoA N-acyltransferases (Nat)"/>
    <property type="match status" value="1"/>
</dbReference>
<dbReference type="PROSITE" id="PS51186">
    <property type="entry name" value="GNAT"/>
    <property type="match status" value="1"/>
</dbReference>
<evidence type="ECO:0000256" key="1">
    <source>
        <dbReference type="ARBA" id="ARBA00022679"/>
    </source>
</evidence>
<dbReference type="EMBL" id="ABGD02000018">
    <property type="protein sequence ID" value="EDS11087.1"/>
    <property type="molecule type" value="Genomic_DNA"/>
</dbReference>
<proteinExistence type="predicted"/>
<dbReference type="PANTHER" id="PTHR43420">
    <property type="entry name" value="ACETYLTRANSFERASE"/>
    <property type="match status" value="1"/>
</dbReference>
<dbReference type="InterPro" id="IPR000182">
    <property type="entry name" value="GNAT_dom"/>
</dbReference>
<comment type="caution">
    <text evidence="4">The sequence shown here is derived from an EMBL/GenBank/DDBJ whole genome shotgun (WGS) entry which is preliminary data.</text>
</comment>
<dbReference type="eggNOG" id="COG0456">
    <property type="taxonomic scope" value="Bacteria"/>
</dbReference>
<dbReference type="GO" id="GO:0008233">
    <property type="term" value="F:peptidase activity"/>
    <property type="evidence" value="ECO:0007669"/>
    <property type="project" value="UniProtKB-KW"/>
</dbReference>
<evidence type="ECO:0000313" key="4">
    <source>
        <dbReference type="EMBL" id="EDS11087.1"/>
    </source>
</evidence>
<evidence type="ECO:0000313" key="5">
    <source>
        <dbReference type="Proteomes" id="UP000003803"/>
    </source>
</evidence>
<dbReference type="EC" id="2.3.1.-" evidence="4"/>
<dbReference type="Pfam" id="PF00583">
    <property type="entry name" value="Acetyltransf_1"/>
    <property type="match status" value="1"/>
</dbReference>
<gene>
    <name evidence="4" type="primary">paiA</name>
    <name evidence="4" type="ORF">ANACOL_02270</name>
</gene>
<accession>B0PBW2</accession>
<keyword evidence="4" id="KW-0378">Hydrolase</keyword>
<name>B0PBW2_9FIRM</name>
<keyword evidence="4" id="KW-0645">Protease</keyword>
<protein>
    <submittedName>
        <fullName evidence="4">Protease synthase and sporulation negative regulatory protein PAI 1</fullName>
        <ecNumber evidence="4">2.3.1.-</ecNumber>
    </submittedName>
</protein>
<keyword evidence="1 4" id="KW-0808">Transferase</keyword>
<dbReference type="InterPro" id="IPR050680">
    <property type="entry name" value="YpeA/RimI_acetyltransf"/>
</dbReference>
<dbReference type="CDD" id="cd04301">
    <property type="entry name" value="NAT_SF"/>
    <property type="match status" value="1"/>
</dbReference>
<dbReference type="InterPro" id="IPR016181">
    <property type="entry name" value="Acyl_CoA_acyltransferase"/>
</dbReference>
<sequence>MRYDKIIRAESMNCYLWEWIRMITLFRQCTIDDLDILPSFSRQRYFETFADMNTPDNMTAYLDEAFALEKIRAEQSDANAAFYFLYWDGKLAGYLKLNEASAQTDLHDEQSLEIERIYVSKEFQGEGLGRYLMDQAISIAIQRKKKYVWLGVWEKNEKALRFYRRNGFYQIGTHSFVMCDDEQTDYIMRKDLEG</sequence>
<dbReference type="AlphaFoldDB" id="B0PBW2"/>
<feature type="domain" description="N-acetyltransferase" evidence="3">
    <location>
        <begin position="24"/>
        <end position="193"/>
    </location>
</feature>
<reference evidence="4" key="1">
    <citation type="submission" date="2007-11" db="EMBL/GenBank/DDBJ databases">
        <authorList>
            <person name="Fulton L."/>
            <person name="Clifton S."/>
            <person name="Fulton B."/>
            <person name="Xu J."/>
            <person name="Minx P."/>
            <person name="Pepin K.H."/>
            <person name="Johnson M."/>
            <person name="Thiruvilangam P."/>
            <person name="Bhonagiri V."/>
            <person name="Nash W.E."/>
            <person name="Mardis E.R."/>
            <person name="Wilson R.K."/>
        </authorList>
    </citation>
    <scope>NUCLEOTIDE SEQUENCE [LARGE SCALE GENOMIC DNA]</scope>
    <source>
        <strain evidence="4">DSM 17241</strain>
    </source>
</reference>
<dbReference type="Gene3D" id="3.40.630.30">
    <property type="match status" value="1"/>
</dbReference>
<dbReference type="Proteomes" id="UP000003803">
    <property type="component" value="Unassembled WGS sequence"/>
</dbReference>
<evidence type="ECO:0000259" key="3">
    <source>
        <dbReference type="PROSITE" id="PS51186"/>
    </source>
</evidence>
<dbReference type="PANTHER" id="PTHR43420:SF47">
    <property type="entry name" value="N-ACETYLTRANSFERASE DOMAIN-CONTAINING PROTEIN"/>
    <property type="match status" value="1"/>
</dbReference>
<dbReference type="GO" id="GO:0006508">
    <property type="term" value="P:proteolysis"/>
    <property type="evidence" value="ECO:0007669"/>
    <property type="project" value="UniProtKB-KW"/>
</dbReference>
<dbReference type="GO" id="GO:0016747">
    <property type="term" value="F:acyltransferase activity, transferring groups other than amino-acyl groups"/>
    <property type="evidence" value="ECO:0007669"/>
    <property type="project" value="InterPro"/>
</dbReference>
<reference evidence="4" key="2">
    <citation type="submission" date="2013-09" db="EMBL/GenBank/DDBJ databases">
        <title>Draft genome sequence of Anaerotruncus colihominis(DSM 17241).</title>
        <authorList>
            <person name="Sudarsanam P."/>
            <person name="Ley R."/>
            <person name="Guruge J."/>
            <person name="Turnbaugh P.J."/>
            <person name="Mahowald M."/>
            <person name="Liep D."/>
            <person name="Gordon J."/>
        </authorList>
    </citation>
    <scope>NUCLEOTIDE SEQUENCE</scope>
    <source>
        <strain evidence="4">DSM 17241</strain>
    </source>
</reference>
<organism evidence="4 5">
    <name type="scientific">Anaerotruncus colihominis DSM 17241</name>
    <dbReference type="NCBI Taxonomy" id="445972"/>
    <lineage>
        <taxon>Bacteria</taxon>
        <taxon>Bacillati</taxon>
        <taxon>Bacillota</taxon>
        <taxon>Clostridia</taxon>
        <taxon>Eubacteriales</taxon>
        <taxon>Oscillospiraceae</taxon>
        <taxon>Anaerotruncus</taxon>
    </lineage>
</organism>
<keyword evidence="5" id="KW-1185">Reference proteome</keyword>